<dbReference type="Proteomes" id="UP000295008">
    <property type="component" value="Unassembled WGS sequence"/>
</dbReference>
<feature type="binding site" evidence="6">
    <location>
        <position position="234"/>
    </location>
    <ligand>
        <name>substrate</name>
    </ligand>
</feature>
<keyword evidence="5 6" id="KW-0460">Magnesium</keyword>
<evidence type="ECO:0000313" key="9">
    <source>
        <dbReference type="Proteomes" id="UP000295008"/>
    </source>
</evidence>
<accession>A0A4R1R895</accession>
<protein>
    <recommendedName>
        <fullName evidence="6">Pyrophosphate--fructose 6-phosphate 1-phosphotransferase</fullName>
        <ecNumber evidence="6">2.7.1.90</ecNumber>
    </recommendedName>
    <alternativeName>
        <fullName evidence="6">6-phosphofructokinase, pyrophosphate dependent</fullName>
    </alternativeName>
    <alternativeName>
        <fullName evidence="6">PPi-dependent phosphofructokinase</fullName>
        <shortName evidence="6">PPi-PFK</shortName>
    </alternativeName>
    <alternativeName>
        <fullName evidence="6">Pyrophosphate-dependent 6-phosphofructose-1-kinase</fullName>
    </alternativeName>
</protein>
<evidence type="ECO:0000313" key="8">
    <source>
        <dbReference type="EMBL" id="TCL61874.1"/>
    </source>
</evidence>
<dbReference type="PANTHER" id="PTHR45770">
    <property type="entry name" value="ATP-DEPENDENT 6-PHOSPHOFRUCTOKINASE 1"/>
    <property type="match status" value="1"/>
</dbReference>
<sequence>MKDQILVVHGGGPTAVINASLYGVIQEAARHPEVAVYGAVGGVDGIFREAWIDLLQQPEEQLQRLPWTPASALGTSRTKLLAEDYQQIVSILKRNNIRYLLFNGGNGSMDTCGKIQELASAHGIQVLGIPKTIDNDIAVTDHCPGYGSAARYLATSVAEAAQDVQALPIHVSIIEAMGRNAGWIAAASALARRRAGMAPHLIYLPERPFHPEEFLEDVDRLHKELGGVVVVASEGLVNADGRPIVEPLLTKGRDVYFGDVGTHLAVLVMKELGIKARSEKPGILGRASIALQSAVDREEAIRVGEFAVQSLLEGKTGYMVGYRRVSDEPYSCETVLIPLAEVMLNERKMPDRYINARGNDVTDEFLSYCRPLIGEALPRFSELR</sequence>
<dbReference type="PIRSF" id="PIRSF036483">
    <property type="entry name" value="PFK_XF0274"/>
    <property type="match status" value="1"/>
</dbReference>
<name>A0A4R1R895_HYDET</name>
<dbReference type="EMBL" id="SLUN01000031">
    <property type="protein sequence ID" value="TCL61874.1"/>
    <property type="molecule type" value="Genomic_DNA"/>
</dbReference>
<keyword evidence="9" id="KW-1185">Reference proteome</keyword>
<comment type="pathway">
    <text evidence="6">Carbohydrate degradation; glycolysis; D-glyceraldehyde 3-phosphate and glycerone phosphate from D-glucose: step 3/4.</text>
</comment>
<gene>
    <name evidence="6" type="primary">pfp</name>
    <name evidence="8" type="ORF">EDC14_103146</name>
</gene>
<feature type="binding site" evidence="6">
    <location>
        <position position="12"/>
    </location>
    <ligand>
        <name>diphosphate</name>
        <dbReference type="ChEBI" id="CHEBI:33019"/>
    </ligand>
</feature>
<comment type="function">
    <text evidence="6">Catalyzes the phosphorylation of D-fructose 6-phosphate, the first committing step of glycolysis. Uses inorganic phosphate (PPi) as phosphoryl donor instead of ATP like common ATP-dependent phosphofructokinases (ATP-PFKs), which renders the reaction reversible, and can thus function both in glycolysis and gluconeogenesis. Consistently, PPi-PFK can replace the enzymes of both the forward (ATP-PFK) and reverse (fructose-bisphosphatase (FBPase)) reactions.</text>
</comment>
<dbReference type="GO" id="GO:0046872">
    <property type="term" value="F:metal ion binding"/>
    <property type="evidence" value="ECO:0007669"/>
    <property type="project" value="UniProtKB-KW"/>
</dbReference>
<reference evidence="8 9" key="1">
    <citation type="submission" date="2019-03" db="EMBL/GenBank/DDBJ databases">
        <title>Genomic Encyclopedia of Type Strains, Phase IV (KMG-IV): sequencing the most valuable type-strain genomes for metagenomic binning, comparative biology and taxonomic classification.</title>
        <authorList>
            <person name="Goeker M."/>
        </authorList>
    </citation>
    <scope>NUCLEOTIDE SEQUENCE [LARGE SCALE GENOMIC DNA]</scope>
    <source>
        <strain evidence="8 9">LX-B</strain>
    </source>
</reference>
<feature type="domain" description="Phosphofructokinase" evidence="7">
    <location>
        <begin position="5"/>
        <end position="310"/>
    </location>
</feature>
<dbReference type="GO" id="GO:0005737">
    <property type="term" value="C:cytoplasm"/>
    <property type="evidence" value="ECO:0007669"/>
    <property type="project" value="UniProtKB-SubCell"/>
</dbReference>
<dbReference type="GO" id="GO:0047334">
    <property type="term" value="F:diphosphate-fructose-6-phosphate 1-phosphotransferase activity"/>
    <property type="evidence" value="ECO:0007669"/>
    <property type="project" value="UniProtKB-EC"/>
</dbReference>
<dbReference type="EC" id="2.7.1.90" evidence="6"/>
<evidence type="ECO:0000259" key="7">
    <source>
        <dbReference type="Pfam" id="PF00365"/>
    </source>
</evidence>
<dbReference type="UniPathway" id="UPA00109">
    <property type="reaction ID" value="UER00182"/>
</dbReference>
<comment type="catalytic activity">
    <reaction evidence="6">
        <text>beta-D-fructose 6-phosphate + diphosphate = beta-D-fructose 1,6-bisphosphate + phosphate + H(+)</text>
        <dbReference type="Rhea" id="RHEA:13613"/>
        <dbReference type="ChEBI" id="CHEBI:15378"/>
        <dbReference type="ChEBI" id="CHEBI:32966"/>
        <dbReference type="ChEBI" id="CHEBI:33019"/>
        <dbReference type="ChEBI" id="CHEBI:43474"/>
        <dbReference type="ChEBI" id="CHEBI:57634"/>
        <dbReference type="EC" id="2.7.1.90"/>
    </reaction>
</comment>
<keyword evidence="2 6" id="KW-0808">Transferase</keyword>
<dbReference type="InterPro" id="IPR000023">
    <property type="entry name" value="Phosphofructokinase_dom"/>
</dbReference>
<feature type="binding site" evidence="6">
    <location>
        <begin position="132"/>
        <end position="134"/>
    </location>
    <ligand>
        <name>substrate</name>
    </ligand>
</feature>
<keyword evidence="4 6" id="KW-0418">Kinase</keyword>
<feature type="binding site" evidence="6">
    <location>
        <begin position="177"/>
        <end position="179"/>
    </location>
    <ligand>
        <name>substrate</name>
    </ligand>
</feature>
<comment type="cofactor">
    <cofactor evidence="1 6">
        <name>Mg(2+)</name>
        <dbReference type="ChEBI" id="CHEBI:18420"/>
    </cofactor>
</comment>
<comment type="caution">
    <text evidence="6">Lacks conserved residue(s) required for the propagation of feature annotation.</text>
</comment>
<comment type="similarity">
    <text evidence="6">Belongs to the phosphofructokinase type A (PFKA) family. PPi-dependent PFK group II subfamily. Clade 'B2' sub-subfamily.</text>
</comment>
<feature type="binding site" evidence="6">
    <location>
        <position position="106"/>
    </location>
    <ligand>
        <name>Mg(2+)</name>
        <dbReference type="ChEBI" id="CHEBI:18420"/>
        <note>catalytic</note>
    </ligand>
</feature>
<dbReference type="GO" id="GO:0006002">
    <property type="term" value="P:fructose 6-phosphate metabolic process"/>
    <property type="evidence" value="ECO:0007669"/>
    <property type="project" value="InterPro"/>
</dbReference>
<keyword evidence="6" id="KW-0963">Cytoplasm</keyword>
<dbReference type="InterPro" id="IPR050929">
    <property type="entry name" value="PFKA"/>
</dbReference>
<dbReference type="PRINTS" id="PR00476">
    <property type="entry name" value="PHFRCTKINASE"/>
</dbReference>
<organism evidence="8 9">
    <name type="scientific">Hydrogenispora ethanolica</name>
    <dbReference type="NCBI Taxonomy" id="1082276"/>
    <lineage>
        <taxon>Bacteria</taxon>
        <taxon>Bacillati</taxon>
        <taxon>Bacillota</taxon>
        <taxon>Hydrogenispora</taxon>
    </lineage>
</organism>
<keyword evidence="6" id="KW-0324">Glycolysis</keyword>
<dbReference type="InterPro" id="IPR011404">
    <property type="entry name" value="PPi-PFK"/>
</dbReference>
<feature type="site" description="Important for catalytic activity; stabilizes the transition state when the phosphoryl donor is PPi" evidence="6">
    <location>
        <position position="131"/>
    </location>
</feature>
<evidence type="ECO:0000256" key="2">
    <source>
        <dbReference type="ARBA" id="ARBA00022679"/>
    </source>
</evidence>
<feature type="active site" description="Proton acceptor" evidence="6">
    <location>
        <position position="134"/>
    </location>
</feature>
<dbReference type="GO" id="GO:0003872">
    <property type="term" value="F:6-phosphofructokinase activity"/>
    <property type="evidence" value="ECO:0007669"/>
    <property type="project" value="UniProtKB-UniRule"/>
</dbReference>
<dbReference type="Gene3D" id="3.40.50.450">
    <property type="match status" value="1"/>
</dbReference>
<dbReference type="HAMAP" id="MF_01978">
    <property type="entry name" value="Phosphofructokinase_II_B2"/>
    <property type="match status" value="1"/>
</dbReference>
<evidence type="ECO:0000256" key="6">
    <source>
        <dbReference type="HAMAP-Rule" id="MF_01978"/>
    </source>
</evidence>
<dbReference type="Gene3D" id="3.40.50.460">
    <property type="entry name" value="Phosphofructokinase domain"/>
    <property type="match status" value="1"/>
</dbReference>
<evidence type="ECO:0000256" key="4">
    <source>
        <dbReference type="ARBA" id="ARBA00022777"/>
    </source>
</evidence>
<evidence type="ECO:0000256" key="5">
    <source>
        <dbReference type="ARBA" id="ARBA00022842"/>
    </source>
</evidence>
<comment type="subunit">
    <text evidence="6">Homodimer.</text>
</comment>
<comment type="activity regulation">
    <text evidence="6">Non-allosteric.</text>
</comment>
<dbReference type="InterPro" id="IPR035966">
    <property type="entry name" value="PKF_sf"/>
</dbReference>
<dbReference type="Pfam" id="PF00365">
    <property type="entry name" value="PFK"/>
    <property type="match status" value="1"/>
</dbReference>
<dbReference type="SUPFAM" id="SSF53784">
    <property type="entry name" value="Phosphofructokinase"/>
    <property type="match status" value="1"/>
</dbReference>
<comment type="caution">
    <text evidence="8">The sequence shown here is derived from an EMBL/GenBank/DDBJ whole genome shotgun (WGS) entry which is preliminary data.</text>
</comment>
<dbReference type="AlphaFoldDB" id="A0A4R1R895"/>
<dbReference type="OrthoDB" id="9802503at2"/>
<comment type="subcellular location">
    <subcellularLocation>
        <location evidence="6">Cytoplasm</location>
    </subcellularLocation>
</comment>
<dbReference type="RefSeq" id="WP_132016117.1">
    <property type="nucleotide sequence ID" value="NZ_SLUN01000031.1"/>
</dbReference>
<proteinExistence type="inferred from homology"/>
<dbReference type="InterPro" id="IPR022953">
    <property type="entry name" value="ATP_PFK"/>
</dbReference>
<keyword evidence="3 6" id="KW-0479">Metal-binding</keyword>
<dbReference type="NCBIfam" id="NF010675">
    <property type="entry name" value="PRK14072.1"/>
    <property type="match status" value="1"/>
</dbReference>
<evidence type="ECO:0000256" key="1">
    <source>
        <dbReference type="ARBA" id="ARBA00001946"/>
    </source>
</evidence>
<evidence type="ECO:0000256" key="3">
    <source>
        <dbReference type="ARBA" id="ARBA00022723"/>
    </source>
</evidence>